<sequence length="372" mass="42722">MLYLLEEILRKHCMHSLKSKRQSTHSTCLRYDRFKKYSCKIHICSQFQEKGKFPYQPHQNPKRQYNANASSSGSQHMDQVKLVITLRSGKVIEKPTLEPCENDDESISEGEEGVESEHCKEKTDSPPALPFPHAMTKQRKVNHNSKIFETFKQVRINILLLDAIKQVPSYARFLKDLCTAKRKLNVKKKAFLVEQVSVILQNNNALKYKDHGCPTISCFIGEHKIERAVLDLGASVNLLTYSFFQSLNLGRPFLTTSNALINCRNGLMKLSFRNMTLKMNIFNICKQPGDDNDLQEVDFIEELVHDQLESTLSKTENDESEDLQMIYSREEITGEKCIENVDVDLLSRVTTNSTSDITPINDYFPKKILSFS</sequence>
<reference evidence="1 2" key="1">
    <citation type="journal article" date="2024" name="Plant Biotechnol. J.">
        <title>Genome and CRISPR/Cas9 system of a widespread forest tree (Populus alba) in the world.</title>
        <authorList>
            <person name="Liu Y.J."/>
            <person name="Jiang P.F."/>
            <person name="Han X.M."/>
            <person name="Li X.Y."/>
            <person name="Wang H.M."/>
            <person name="Wang Y.J."/>
            <person name="Wang X.X."/>
            <person name="Zeng Q.Y."/>
        </authorList>
    </citation>
    <scope>NUCLEOTIDE SEQUENCE [LARGE SCALE GENOMIC DNA]</scope>
    <source>
        <strain evidence="2">cv. PAL-ZL1</strain>
    </source>
</reference>
<keyword evidence="2" id="KW-1185">Reference proteome</keyword>
<protein>
    <submittedName>
        <fullName evidence="1">Uncharacterized protein</fullName>
    </submittedName>
</protein>
<accession>A0ACC4B3M9</accession>
<name>A0ACC4B3M9_POPAL</name>
<proteinExistence type="predicted"/>
<gene>
    <name evidence="1" type="ORF">D5086_027097</name>
</gene>
<dbReference type="Proteomes" id="UP000309997">
    <property type="component" value="Unassembled WGS sequence"/>
</dbReference>
<evidence type="ECO:0000313" key="1">
    <source>
        <dbReference type="EMBL" id="KAL3573193.1"/>
    </source>
</evidence>
<comment type="caution">
    <text evidence="1">The sequence shown here is derived from an EMBL/GenBank/DDBJ whole genome shotgun (WGS) entry which is preliminary data.</text>
</comment>
<dbReference type="EMBL" id="RCHU02000014">
    <property type="protein sequence ID" value="KAL3573193.1"/>
    <property type="molecule type" value="Genomic_DNA"/>
</dbReference>
<evidence type="ECO:0000313" key="2">
    <source>
        <dbReference type="Proteomes" id="UP000309997"/>
    </source>
</evidence>
<organism evidence="1 2">
    <name type="scientific">Populus alba</name>
    <name type="common">White poplar</name>
    <dbReference type="NCBI Taxonomy" id="43335"/>
    <lineage>
        <taxon>Eukaryota</taxon>
        <taxon>Viridiplantae</taxon>
        <taxon>Streptophyta</taxon>
        <taxon>Embryophyta</taxon>
        <taxon>Tracheophyta</taxon>
        <taxon>Spermatophyta</taxon>
        <taxon>Magnoliopsida</taxon>
        <taxon>eudicotyledons</taxon>
        <taxon>Gunneridae</taxon>
        <taxon>Pentapetalae</taxon>
        <taxon>rosids</taxon>
        <taxon>fabids</taxon>
        <taxon>Malpighiales</taxon>
        <taxon>Salicaceae</taxon>
        <taxon>Saliceae</taxon>
        <taxon>Populus</taxon>
    </lineage>
</organism>